<keyword evidence="3 6" id="KW-0812">Transmembrane</keyword>
<feature type="transmembrane region" description="Helical" evidence="6">
    <location>
        <begin position="456"/>
        <end position="476"/>
    </location>
</feature>
<feature type="transmembrane region" description="Helical" evidence="6">
    <location>
        <begin position="341"/>
        <end position="361"/>
    </location>
</feature>
<feature type="transmembrane region" description="Helical" evidence="6">
    <location>
        <begin position="121"/>
        <end position="138"/>
    </location>
</feature>
<evidence type="ECO:0000256" key="1">
    <source>
        <dbReference type="ARBA" id="ARBA00004651"/>
    </source>
</evidence>
<feature type="transmembrane region" description="Helical" evidence="6">
    <location>
        <begin position="306"/>
        <end position="329"/>
    </location>
</feature>
<feature type="transmembrane region" description="Helical" evidence="6">
    <location>
        <begin position="12"/>
        <end position="33"/>
    </location>
</feature>
<protein>
    <recommendedName>
        <fullName evidence="9">Lipopolysaccharide biosynthesis protein</fullName>
    </recommendedName>
</protein>
<keyword evidence="5 6" id="KW-0472">Membrane</keyword>
<dbReference type="OrthoDB" id="88014at2"/>
<feature type="transmembrane region" description="Helical" evidence="6">
    <location>
        <begin position="181"/>
        <end position="201"/>
    </location>
</feature>
<feature type="transmembrane region" description="Helical" evidence="6">
    <location>
        <begin position="373"/>
        <end position="393"/>
    </location>
</feature>
<dbReference type="RefSeq" id="WP_120514855.1">
    <property type="nucleotide sequence ID" value="NZ_QXZY01000002.1"/>
</dbReference>
<comment type="caution">
    <text evidence="7">The sequence shown here is derived from an EMBL/GenBank/DDBJ whole genome shotgun (WGS) entry which is preliminary data.</text>
</comment>
<evidence type="ECO:0000313" key="8">
    <source>
        <dbReference type="Proteomes" id="UP000279089"/>
    </source>
</evidence>
<name>A0A3N4MDI1_9BACT</name>
<evidence type="ECO:0000256" key="3">
    <source>
        <dbReference type="ARBA" id="ARBA00022692"/>
    </source>
</evidence>
<comment type="subcellular location">
    <subcellularLocation>
        <location evidence="1">Cell membrane</location>
        <topology evidence="1">Multi-pass membrane protein</topology>
    </subcellularLocation>
</comment>
<evidence type="ECO:0000256" key="2">
    <source>
        <dbReference type="ARBA" id="ARBA00022475"/>
    </source>
</evidence>
<evidence type="ECO:0000256" key="5">
    <source>
        <dbReference type="ARBA" id="ARBA00023136"/>
    </source>
</evidence>
<evidence type="ECO:0008006" key="9">
    <source>
        <dbReference type="Google" id="ProtNLM"/>
    </source>
</evidence>
<feature type="transmembrane region" description="Helical" evidence="6">
    <location>
        <begin position="222"/>
        <end position="242"/>
    </location>
</feature>
<sequence length="494" mass="56440">MGIIRNQSIKSSLLTYIGFGIGAINTLLLAKLIDPNIAGLFRFFVSVATIVFALSNLGSISVMNKFYPYYRDLLPPPRRDILGLVLMFCITGFILCTAGFFIFEDLVIRKFGTKSTLVVEYYYFLIPFSFFYLFFVTFENYSYNQFKSLMPIALKEVGLRVLNLGLGLLFITGILRLSGFVWAYSMIYGVLLLTLLVYLYRQRDLVFTFKISSVTRRLASKMITFNATLYLGAVMGVIAQNIDNLSISSTQGLGMGFVFEFSTYVATLILIPQRSIIAISIPVLAKAWKDRDRSAIQSIYRRSSNTMFSYALLVFLLIWMNIDAGFSILALDEIYNQGKPVIFILGAMRVIEMSFGVNSQIIGTSNYWRVQFFSELVQFGLAIPLNIYLMRLFGIQGNALANLLSLTVFGIIRYSFLWFKFRFQPWTLHTFYILCIAVSGYFICASINIPNPYVSLIFRSIVFVAWYIGLILIFKLSNDVTEGWNMVWKRLKRQ</sequence>
<feature type="transmembrane region" description="Helical" evidence="6">
    <location>
        <begin position="431"/>
        <end position="450"/>
    </location>
</feature>
<feature type="transmembrane region" description="Helical" evidence="6">
    <location>
        <begin position="39"/>
        <end position="60"/>
    </location>
</feature>
<gene>
    <name evidence="7" type="ORF">EG028_07060</name>
</gene>
<dbReference type="InterPro" id="IPR050833">
    <property type="entry name" value="Poly_Biosynth_Transport"/>
</dbReference>
<feature type="transmembrane region" description="Helical" evidence="6">
    <location>
        <begin position="81"/>
        <end position="101"/>
    </location>
</feature>
<proteinExistence type="predicted"/>
<dbReference type="Proteomes" id="UP000279089">
    <property type="component" value="Unassembled WGS sequence"/>
</dbReference>
<dbReference type="PANTHER" id="PTHR30250">
    <property type="entry name" value="PST FAMILY PREDICTED COLANIC ACID TRANSPORTER"/>
    <property type="match status" value="1"/>
</dbReference>
<organism evidence="7 8">
    <name type="scientific">Chitinophaga barathri</name>
    <dbReference type="NCBI Taxonomy" id="1647451"/>
    <lineage>
        <taxon>Bacteria</taxon>
        <taxon>Pseudomonadati</taxon>
        <taxon>Bacteroidota</taxon>
        <taxon>Chitinophagia</taxon>
        <taxon>Chitinophagales</taxon>
        <taxon>Chitinophagaceae</taxon>
        <taxon>Chitinophaga</taxon>
    </lineage>
</organism>
<dbReference type="GO" id="GO:0005886">
    <property type="term" value="C:plasma membrane"/>
    <property type="evidence" value="ECO:0007669"/>
    <property type="project" value="UniProtKB-SubCell"/>
</dbReference>
<feature type="transmembrane region" description="Helical" evidence="6">
    <location>
        <begin position="158"/>
        <end position="175"/>
    </location>
</feature>
<evidence type="ECO:0000313" key="7">
    <source>
        <dbReference type="EMBL" id="RPD41914.1"/>
    </source>
</evidence>
<reference evidence="8" key="1">
    <citation type="submission" date="2018-11" db="EMBL/GenBank/DDBJ databases">
        <title>Chitinophaga lutea sp.nov., isolate from arsenic contaminated soil.</title>
        <authorList>
            <person name="Zong Y."/>
        </authorList>
    </citation>
    <scope>NUCLEOTIDE SEQUENCE [LARGE SCALE GENOMIC DNA]</scope>
    <source>
        <strain evidence="8">YLT18</strain>
    </source>
</reference>
<keyword evidence="8" id="KW-1185">Reference proteome</keyword>
<accession>A0A3N4MDI1</accession>
<dbReference type="PANTHER" id="PTHR30250:SF11">
    <property type="entry name" value="O-ANTIGEN TRANSPORTER-RELATED"/>
    <property type="match status" value="1"/>
</dbReference>
<dbReference type="EMBL" id="RMBX01000003">
    <property type="protein sequence ID" value="RPD41914.1"/>
    <property type="molecule type" value="Genomic_DNA"/>
</dbReference>
<keyword evidence="4 6" id="KW-1133">Transmembrane helix</keyword>
<keyword evidence="2" id="KW-1003">Cell membrane</keyword>
<evidence type="ECO:0000256" key="4">
    <source>
        <dbReference type="ARBA" id="ARBA00022989"/>
    </source>
</evidence>
<dbReference type="AlphaFoldDB" id="A0A3N4MDI1"/>
<evidence type="ECO:0000256" key="6">
    <source>
        <dbReference type="SAM" id="Phobius"/>
    </source>
</evidence>
<feature type="transmembrane region" description="Helical" evidence="6">
    <location>
        <begin position="399"/>
        <end position="419"/>
    </location>
</feature>